<dbReference type="EMBL" id="JAUEPH010000001">
    <property type="protein sequence ID" value="MDN3203124.1"/>
    <property type="molecule type" value="Genomic_DNA"/>
</dbReference>
<reference evidence="2" key="1">
    <citation type="submission" date="2023-06" db="EMBL/GenBank/DDBJ databases">
        <title>Robiginitalea aurantiacus sp. nov. and Algoriphagus sediminis sp. nov., isolated from coastal sediment.</title>
        <authorList>
            <person name="Zhou Z.Y."/>
            <person name="An J."/>
            <person name="Jia Y.W."/>
            <person name="Du Z.J."/>
        </authorList>
    </citation>
    <scope>NUCLEOTIDE SEQUENCE</scope>
    <source>
        <strain evidence="2">C2-7</strain>
    </source>
</reference>
<protein>
    <submittedName>
        <fullName evidence="2">Uncharacterized protein</fullName>
    </submittedName>
</protein>
<proteinExistence type="predicted"/>
<evidence type="ECO:0000256" key="1">
    <source>
        <dbReference type="SAM" id="Coils"/>
    </source>
</evidence>
<sequence length="2189" mass="246046">MPNPHFIAKYNDPIFHQIKTSFNNRSDDYPVLMLPVRLETRFMKYSRVVPALTPSHVKVQDIIQDIYKLSFDIQLYFDVPEDPENPDRIKFFSDSEKPKHKSKLLGFRDSTYGIISKIEKIPELQRMDKSVLRDAGKDLAFIGDSVPEMTGLKSNRNFLITAINSLISKIDNIKAPSLKVPNIGKDYLSLLGELQKSIEKIFVVTKVNAKTLEPELEKIDTILGEIDKLAESPYFEATDATIKKIESQITFIKKQHKSGNVRLQDFKNGFTGEKDLRAEEHALRKKINDLQKKIKETHAPALEANKQLKKFPVSQLHAMITKLTRLLMALNRKKLSSKTYLSQQKSIVNQLKQIEAKAKIPLDGSVEEMNKMKSSYGSLKNQAVSYQKRASKIPLINPTEKRSMTILNNSITQLLNSLRELEPGRIKLDTQILGTEALKRSAIAGFNTRNTMITARNRIKKPTTDHKKQLEVLKKELAEVQKKIETSASKTPILPRSQMNKVKSSYFSLRDQVNNILEANPLPSAQETKEQTDEMLSRIENSILDQLTDVNDPKDRFHSVLKDRVVFVPKTVEVNELWVRIYPDDVAIDNHDERITKEEESIAKDFYYEVYRNTGSARDEAKIGAWRAAATSLGVRRGAYIIKAMEPDEVKSDKVPVIQNELKEFFFESLDLKGKEFPVRDPGDWLKETKKRFNSSAERIKKILKSNKFSPCLENKATLDEGLEYLRLLLDHLKKLAMSSKDRLIIEEAKSLAEMVNKSGKIIYEYYQNNLESLNLPFKPELTFPKSPKIEIKEKSWDKGATTDALPDRFVVVTKRGGHYQHVVTGKLIPNPLPIGLDPSKDQVEGFKHLPNGDLEIPDKIKWMFDFEEAVEAGMAVKIPLDADDLANGFDFVMAYGVQDTTANEGQKKIDALFNGHLYSDGGLEFLPTGTATNNTDQVKSPYKTLDNDLDGVFETFFGQEKLDHPNSFIDDFELSITDGQFFKEGLGLPKDLTDNIRNHTKKDICEGRAMNRALYYSTLNYFFSVLAPELFNNTDKIETMLFMLHHVSAFGTLPIFRVDSQPYGVTPVSPIKQFRISGTTKKGSEGSYLKNLSWFLKQTKAAFLNDKKVEPALSVTSGKYSKDPQAEFMRVLGLEPYSKEFFFRFGANAANRWLEPETEGNEEHKINWDNISKVYSPSELAKTYSQLLVGLGHKSTSTQTAAISKTGVYKNRYNEGNFVLGDLVQDPSLSKEGLVETDKGSNYLEWLKTQNTLAAATNLTFEDLPKVNIDGENKTQYTILLTLVRGALVYEKSRSFADKALDVIKDLDVPTLERLVSSHLDLISYRLDAWLTGLSDFRLRELRKKKATGTYLGAYGFVHDLKPEVNDDKISEVSNPPEGLESPNGNSIKRRDSNQGFIHGQSLNHAVTAAVLRAGHNSLIGKGENENALAINLTSQRVRKALHLLEGVGNGQETGAMLGYMFERALHEKYKTESGEPLEMDVYIYRLRRKFPTYSDADVDPTKVAQSESLKAANVVDGLAMIDYFQTKAKGIPNYDEDKTLVDNLVVVNNNSVSFNGAPWDLAQQLPNPSNPPQGSTPNLERKKLRAIIHEIDNMADALDALGDLVTAEGVYQLVRGNHVRASAVFNAIAEGKVPLDPEIIRSMREGSMVTHRAIVQIPKITNTDSPWTGVDPSPRSVMEPSLNNWLAAKIGDPTKISWMLSHGNSESPMTLVDLNMQPIDLVLLITTGGEESQEELNARCVDFLKSLHPGEDGDIEIKFNTSAASGDLSFGETISLIQHLGKLIGSARSSDARDYKIPEDESNFGPTAPGIDTTELKGRITQALTEYSSILDSLAPFEMGKTSYSESEETLAVNSLITLAGWGFAGYYPSDREENILGMAQRLIAAKGKMAENIAFAEEGLAALEFEPDHGKWINFSVEFGTKFFGSGFKVMTHVTVSNHSNLNDQLNMPWSEGPLRHHDENFLQDWLSSVSLVRDRLSNVDSIGFLTEIFGTETISFKPLQLPFDPSNQPPVAEREYWLGAEYPDSYQPEGDRLSLLIFEKENLQGQACGLVLDEWMEIIPQKNQTTGIAFHYNQPDSRAPQNLLLAVPPEKRGKWDFEELGLCVEEAFELAKIRAVEPDQLDESMYAQVLPVTSALAFGDTEFAKRLAQDKPEGADLDELEDEETKLGYFIDYTHLNTGHEPEEE</sequence>
<gene>
    <name evidence="2" type="ORF">QVH07_03145</name>
</gene>
<evidence type="ECO:0000313" key="3">
    <source>
        <dbReference type="Proteomes" id="UP001171916"/>
    </source>
</evidence>
<accession>A0ABT7Y9D5</accession>
<feature type="coiled-coil region" evidence="1">
    <location>
        <begin position="463"/>
        <end position="490"/>
    </location>
</feature>
<dbReference type="RefSeq" id="WP_289998675.1">
    <property type="nucleotide sequence ID" value="NZ_JAUEPH010000001.1"/>
</dbReference>
<name>A0ABT7Y9D5_9BACT</name>
<keyword evidence="3" id="KW-1185">Reference proteome</keyword>
<comment type="caution">
    <text evidence="2">The sequence shown here is derived from an EMBL/GenBank/DDBJ whole genome shotgun (WGS) entry which is preliminary data.</text>
</comment>
<dbReference type="Proteomes" id="UP001171916">
    <property type="component" value="Unassembled WGS sequence"/>
</dbReference>
<evidence type="ECO:0000313" key="2">
    <source>
        <dbReference type="EMBL" id="MDN3203124.1"/>
    </source>
</evidence>
<keyword evidence="1" id="KW-0175">Coiled coil</keyword>
<organism evidence="2 3">
    <name type="scientific">Algoriphagus sediminis</name>
    <dbReference type="NCBI Taxonomy" id="3057113"/>
    <lineage>
        <taxon>Bacteria</taxon>
        <taxon>Pseudomonadati</taxon>
        <taxon>Bacteroidota</taxon>
        <taxon>Cytophagia</taxon>
        <taxon>Cytophagales</taxon>
        <taxon>Cyclobacteriaceae</taxon>
        <taxon>Algoriphagus</taxon>
    </lineage>
</organism>